<accession>A0A8H7QSJ1</accession>
<evidence type="ECO:0000313" key="5">
    <source>
        <dbReference type="EMBL" id="KAG2197794.1"/>
    </source>
</evidence>
<comment type="caution">
    <text evidence="5">The sequence shown here is derived from an EMBL/GenBank/DDBJ whole genome shotgun (WGS) entry which is preliminary data.</text>
</comment>
<evidence type="ECO:0000256" key="2">
    <source>
        <dbReference type="ARBA" id="ARBA00022448"/>
    </source>
</evidence>
<dbReference type="EMBL" id="JAEPRC010000416">
    <property type="protein sequence ID" value="KAG2197794.1"/>
    <property type="molecule type" value="Genomic_DNA"/>
</dbReference>
<keyword evidence="3" id="KW-0539">Nucleus</keyword>
<gene>
    <name evidence="5" type="ORF">INT46_009491</name>
</gene>
<dbReference type="Proteomes" id="UP000650833">
    <property type="component" value="Unassembled WGS sequence"/>
</dbReference>
<evidence type="ECO:0000256" key="1">
    <source>
        <dbReference type="ARBA" id="ARBA00004123"/>
    </source>
</evidence>
<dbReference type="InterPro" id="IPR025712">
    <property type="entry name" value="Nup54_alpha-helical_dom"/>
</dbReference>
<dbReference type="GO" id="GO:0036228">
    <property type="term" value="P:protein localization to nuclear inner membrane"/>
    <property type="evidence" value="ECO:0007669"/>
    <property type="project" value="TreeGrafter"/>
</dbReference>
<dbReference type="OrthoDB" id="6162375at2759"/>
<keyword evidence="6" id="KW-1185">Reference proteome</keyword>
<evidence type="ECO:0000256" key="3">
    <source>
        <dbReference type="ARBA" id="ARBA00023242"/>
    </source>
</evidence>
<proteinExistence type="predicted"/>
<organism evidence="5 6">
    <name type="scientific">Mucor plumbeus</name>
    <dbReference type="NCBI Taxonomy" id="97098"/>
    <lineage>
        <taxon>Eukaryota</taxon>
        <taxon>Fungi</taxon>
        <taxon>Fungi incertae sedis</taxon>
        <taxon>Mucoromycota</taxon>
        <taxon>Mucoromycotina</taxon>
        <taxon>Mucoromycetes</taxon>
        <taxon>Mucorales</taxon>
        <taxon>Mucorineae</taxon>
        <taxon>Mucoraceae</taxon>
        <taxon>Mucor</taxon>
    </lineage>
</organism>
<sequence>MNTTNQTSFGFGSTANTQSSAGTLFGATPSTPATGNLFGSSNSTNAAGTLFGSNASNPSAAGTLFGGSASTAPATSTAGNCIGNRHLHLLIESVGFGGGFGSTPATTSTFGVATTQPSIGGFGAPATSTAPTGGFGGFGATTSQPAASSAFGGFGATSSTSQPAIATGFGNLTSTPSTSTTGGFGGFGAAPATSTFGTATTAATGGFGGFGAAAAAKPSFGTLGSSANSSLFGAKPQQTGFGVQPQQQQQQLGAPQPVQEKVWQELALIRAHFDPSSPLCQFRHYFYNMVPTNEVHLYVRPQNQDEQLWNEAQRKNPDPTTLVPVLAIGFDDILKRMEIQSKQSELHQEKLRETADRLASVQRQYELGTLVKLEEHKRRHTEFTQRLLRLLRYSQVLRYKNFPLSSDEERSMQQLDQLSKQPDRPEIMNQKLMALWNQLQAIKSRKLGSENGGGGNSEVWRAVNEEDMDIIAKVLEDEQKGIKHVTNTLRSDVKELELIESALNDRRKSNDTYMSRRH</sequence>
<evidence type="ECO:0000259" key="4">
    <source>
        <dbReference type="Pfam" id="PF13874"/>
    </source>
</evidence>
<dbReference type="PANTHER" id="PTHR13000:SF0">
    <property type="entry name" value="NUCLEOPORIN P54"/>
    <property type="match status" value="1"/>
</dbReference>
<evidence type="ECO:0000313" key="6">
    <source>
        <dbReference type="Proteomes" id="UP000650833"/>
    </source>
</evidence>
<dbReference type="GO" id="GO:0044613">
    <property type="term" value="C:nuclear pore central transport channel"/>
    <property type="evidence" value="ECO:0007669"/>
    <property type="project" value="TreeGrafter"/>
</dbReference>
<dbReference type="Pfam" id="PF13634">
    <property type="entry name" value="Nucleoporin_FG"/>
    <property type="match status" value="3"/>
</dbReference>
<dbReference type="AlphaFoldDB" id="A0A8H7QSJ1"/>
<dbReference type="GO" id="GO:0006607">
    <property type="term" value="P:NLS-bearing protein import into nucleus"/>
    <property type="evidence" value="ECO:0007669"/>
    <property type="project" value="TreeGrafter"/>
</dbReference>
<dbReference type="InterPro" id="IPR024864">
    <property type="entry name" value="Nup54/Nup57/Nup44"/>
</dbReference>
<reference evidence="5" key="1">
    <citation type="submission" date="2020-12" db="EMBL/GenBank/DDBJ databases">
        <title>Metabolic potential, ecology and presence of endohyphal bacteria is reflected in genomic diversity of Mucoromycotina.</title>
        <authorList>
            <person name="Muszewska A."/>
            <person name="Okrasinska A."/>
            <person name="Steczkiewicz K."/>
            <person name="Drgas O."/>
            <person name="Orlowska M."/>
            <person name="Perlinska-Lenart U."/>
            <person name="Aleksandrzak-Piekarczyk T."/>
            <person name="Szatraj K."/>
            <person name="Zielenkiewicz U."/>
            <person name="Pilsyk S."/>
            <person name="Malc E."/>
            <person name="Mieczkowski P."/>
            <person name="Kruszewska J.S."/>
            <person name="Biernat P."/>
            <person name="Pawlowska J."/>
        </authorList>
    </citation>
    <scope>NUCLEOTIDE SEQUENCE</scope>
    <source>
        <strain evidence="5">CBS 226.32</strain>
    </source>
</reference>
<dbReference type="GO" id="GO:0017056">
    <property type="term" value="F:structural constituent of nuclear pore"/>
    <property type="evidence" value="ECO:0007669"/>
    <property type="project" value="TreeGrafter"/>
</dbReference>
<dbReference type="Pfam" id="PF13874">
    <property type="entry name" value="Nup54"/>
    <property type="match status" value="1"/>
</dbReference>
<feature type="domain" description="Nucleoporin Nup54 alpha-helical" evidence="4">
    <location>
        <begin position="300"/>
        <end position="439"/>
    </location>
</feature>
<keyword evidence="2" id="KW-0813">Transport</keyword>
<dbReference type="PANTHER" id="PTHR13000">
    <property type="entry name" value="NUCLEOPORIN P54"/>
    <property type="match status" value="1"/>
</dbReference>
<dbReference type="InterPro" id="IPR025574">
    <property type="entry name" value="Nucleoporin_FG_rpt"/>
</dbReference>
<name>A0A8H7QSJ1_9FUNG</name>
<protein>
    <recommendedName>
        <fullName evidence="4">Nucleoporin Nup54 alpha-helical domain-containing protein</fullName>
    </recommendedName>
</protein>
<comment type="subcellular location">
    <subcellularLocation>
        <location evidence="1">Nucleus</location>
    </subcellularLocation>
</comment>
<dbReference type="GO" id="GO:0006999">
    <property type="term" value="P:nuclear pore organization"/>
    <property type="evidence" value="ECO:0007669"/>
    <property type="project" value="TreeGrafter"/>
</dbReference>
<dbReference type="Gene3D" id="1.20.5.490">
    <property type="entry name" value="Single helix bin"/>
    <property type="match status" value="1"/>
</dbReference>